<evidence type="ECO:0000256" key="4">
    <source>
        <dbReference type="ARBA" id="ARBA00022692"/>
    </source>
</evidence>
<feature type="transmembrane region" description="Helical" evidence="8">
    <location>
        <begin position="58"/>
        <end position="79"/>
    </location>
</feature>
<evidence type="ECO:0000256" key="1">
    <source>
        <dbReference type="ARBA" id="ARBA00004651"/>
    </source>
</evidence>
<comment type="caution">
    <text evidence="9">The sequence shown here is derived from an EMBL/GenBank/DDBJ whole genome shotgun (WGS) entry which is preliminary data.</text>
</comment>
<keyword evidence="3" id="KW-1003">Cell membrane</keyword>
<dbReference type="PANTHER" id="PTHR30561">
    <property type="entry name" value="SMR FAMILY PROTON-DEPENDENT DRUG EFFLUX TRANSPORTER SUGE"/>
    <property type="match status" value="1"/>
</dbReference>
<evidence type="ECO:0000256" key="7">
    <source>
        <dbReference type="RuleBase" id="RU003942"/>
    </source>
</evidence>
<evidence type="ECO:0000256" key="2">
    <source>
        <dbReference type="ARBA" id="ARBA00022448"/>
    </source>
</evidence>
<keyword evidence="5 8" id="KW-1133">Transmembrane helix</keyword>
<name>A0A6N8IDH1_9ACTN</name>
<dbReference type="InterPro" id="IPR037185">
    <property type="entry name" value="EmrE-like"/>
</dbReference>
<organism evidence="9 10">
    <name type="scientific">Gordonibacter urolithinfaciens</name>
    <dbReference type="NCBI Taxonomy" id="1335613"/>
    <lineage>
        <taxon>Bacteria</taxon>
        <taxon>Bacillati</taxon>
        <taxon>Actinomycetota</taxon>
        <taxon>Coriobacteriia</taxon>
        <taxon>Eggerthellales</taxon>
        <taxon>Eggerthellaceae</taxon>
        <taxon>Gordonibacter</taxon>
    </lineage>
</organism>
<keyword evidence="4 7" id="KW-0812">Transmembrane</keyword>
<keyword evidence="2" id="KW-0813">Transport</keyword>
<dbReference type="Gene3D" id="1.10.3730.20">
    <property type="match status" value="1"/>
</dbReference>
<dbReference type="FunFam" id="1.10.3730.20:FF:000001">
    <property type="entry name" value="Quaternary ammonium compound resistance transporter SugE"/>
    <property type="match status" value="1"/>
</dbReference>
<dbReference type="RefSeq" id="WP_087190214.1">
    <property type="nucleotide sequence ID" value="NZ_DBEZUE010000106.1"/>
</dbReference>
<evidence type="ECO:0000313" key="9">
    <source>
        <dbReference type="EMBL" id="MVN13822.1"/>
    </source>
</evidence>
<keyword evidence="10" id="KW-1185">Reference proteome</keyword>
<evidence type="ECO:0000256" key="3">
    <source>
        <dbReference type="ARBA" id="ARBA00022475"/>
    </source>
</evidence>
<evidence type="ECO:0000256" key="5">
    <source>
        <dbReference type="ARBA" id="ARBA00022989"/>
    </source>
</evidence>
<dbReference type="SUPFAM" id="SSF103481">
    <property type="entry name" value="Multidrug resistance efflux transporter EmrE"/>
    <property type="match status" value="1"/>
</dbReference>
<feature type="transmembrane region" description="Helical" evidence="8">
    <location>
        <begin position="85"/>
        <end position="103"/>
    </location>
</feature>
<dbReference type="InterPro" id="IPR045324">
    <property type="entry name" value="Small_multidrug_res"/>
</dbReference>
<comment type="subcellular location">
    <subcellularLocation>
        <location evidence="1 7">Cell membrane</location>
        <topology evidence="1 7">Multi-pass membrane protein</topology>
    </subcellularLocation>
</comment>
<dbReference type="Pfam" id="PF00893">
    <property type="entry name" value="Multi_Drug_Res"/>
    <property type="match status" value="1"/>
</dbReference>
<sequence length="105" mass="10806">MVPYVLLGVAVAFEVFGDSMMKLSQGFTRKAPIIGIVVGYVAAFTLMAQTLESLPLGFVYAVWTSAGIALTAVVGALFWGEGLGAKKLAGIAVIIAGVVLLKMGA</sequence>
<dbReference type="PANTHER" id="PTHR30561:SF1">
    <property type="entry name" value="MULTIDRUG TRANSPORTER EMRE"/>
    <property type="match status" value="1"/>
</dbReference>
<keyword evidence="6 8" id="KW-0472">Membrane</keyword>
<gene>
    <name evidence="9" type="ORF">GO738_00355</name>
</gene>
<dbReference type="GO" id="GO:0005886">
    <property type="term" value="C:plasma membrane"/>
    <property type="evidence" value="ECO:0007669"/>
    <property type="project" value="UniProtKB-SubCell"/>
</dbReference>
<protein>
    <submittedName>
        <fullName evidence="9">EamA family transporter</fullName>
    </submittedName>
</protein>
<evidence type="ECO:0000256" key="6">
    <source>
        <dbReference type="ARBA" id="ARBA00023136"/>
    </source>
</evidence>
<proteinExistence type="inferred from homology"/>
<accession>A0A6N8IDH1</accession>
<evidence type="ECO:0000256" key="8">
    <source>
        <dbReference type="SAM" id="Phobius"/>
    </source>
</evidence>
<dbReference type="Proteomes" id="UP000468327">
    <property type="component" value="Unassembled WGS sequence"/>
</dbReference>
<feature type="transmembrane region" description="Helical" evidence="8">
    <location>
        <begin position="33"/>
        <end position="51"/>
    </location>
</feature>
<evidence type="ECO:0000313" key="10">
    <source>
        <dbReference type="Proteomes" id="UP000468327"/>
    </source>
</evidence>
<dbReference type="GO" id="GO:0022857">
    <property type="term" value="F:transmembrane transporter activity"/>
    <property type="evidence" value="ECO:0007669"/>
    <property type="project" value="InterPro"/>
</dbReference>
<comment type="similarity">
    <text evidence="7">Belongs to the drug/metabolite transporter (DMT) superfamily. Small multidrug resistance (SMR) (TC 2.A.7.1) family.</text>
</comment>
<dbReference type="EMBL" id="WPOC01000001">
    <property type="protein sequence ID" value="MVN13822.1"/>
    <property type="molecule type" value="Genomic_DNA"/>
</dbReference>
<reference evidence="9 10" key="1">
    <citation type="submission" date="2019-11" db="EMBL/GenBank/DDBJ databases">
        <title>Whole genome shotgun sequencing (WGS) data from Adlercreutzia equolifaciens ResAG-91, Eggerthella lenta MRI-F36, MRI-F37, MRI-F40, ResAG-49, ResAG-88, ResAG-121, ResAG-145, and Gordonibacter sp. ResAG-5, ResAG-26, ResAG-43, ResAG-50, ResAG-59.</title>
        <authorList>
            <person name="Stoll D.A."/>
            <person name="Danylec N."/>
            <person name="Franz C.M.A.P."/>
            <person name="Huch M."/>
        </authorList>
    </citation>
    <scope>NUCLEOTIDE SEQUENCE [LARGE SCALE GENOMIC DNA]</scope>
    <source>
        <strain evidence="9 10">ResAG-59</strain>
    </source>
</reference>
<dbReference type="InterPro" id="IPR000390">
    <property type="entry name" value="Small_drug/metabolite_transptr"/>
</dbReference>
<dbReference type="AlphaFoldDB" id="A0A6N8IDH1"/>